<protein>
    <submittedName>
        <fullName evidence="2">Uncharacterized protein</fullName>
    </submittedName>
</protein>
<organism evidence="2 3">
    <name type="scientific">Linum trigynum</name>
    <dbReference type="NCBI Taxonomy" id="586398"/>
    <lineage>
        <taxon>Eukaryota</taxon>
        <taxon>Viridiplantae</taxon>
        <taxon>Streptophyta</taxon>
        <taxon>Embryophyta</taxon>
        <taxon>Tracheophyta</taxon>
        <taxon>Spermatophyta</taxon>
        <taxon>Magnoliopsida</taxon>
        <taxon>eudicotyledons</taxon>
        <taxon>Gunneridae</taxon>
        <taxon>Pentapetalae</taxon>
        <taxon>rosids</taxon>
        <taxon>fabids</taxon>
        <taxon>Malpighiales</taxon>
        <taxon>Linaceae</taxon>
        <taxon>Linum</taxon>
    </lineage>
</organism>
<evidence type="ECO:0000256" key="1">
    <source>
        <dbReference type="SAM" id="MobiDB-lite"/>
    </source>
</evidence>
<dbReference type="EMBL" id="OZ034815">
    <property type="protein sequence ID" value="CAL1371794.1"/>
    <property type="molecule type" value="Genomic_DNA"/>
</dbReference>
<evidence type="ECO:0000313" key="3">
    <source>
        <dbReference type="Proteomes" id="UP001497516"/>
    </source>
</evidence>
<keyword evidence="3" id="KW-1185">Reference proteome</keyword>
<feature type="region of interest" description="Disordered" evidence="1">
    <location>
        <begin position="59"/>
        <end position="93"/>
    </location>
</feature>
<gene>
    <name evidence="2" type="ORF">LTRI10_LOCUS13838</name>
</gene>
<accession>A0AAV2DF58</accession>
<proteinExistence type="predicted"/>
<name>A0AAV2DF58_9ROSI</name>
<evidence type="ECO:0000313" key="2">
    <source>
        <dbReference type="EMBL" id="CAL1371794.1"/>
    </source>
</evidence>
<dbReference type="AlphaFoldDB" id="A0AAV2DF58"/>
<reference evidence="2 3" key="1">
    <citation type="submission" date="2024-04" db="EMBL/GenBank/DDBJ databases">
        <authorList>
            <person name="Fracassetti M."/>
        </authorList>
    </citation>
    <scope>NUCLEOTIDE SEQUENCE [LARGE SCALE GENOMIC DNA]</scope>
</reference>
<sequence>MRFERSAGDNHKPSLKIHLRRRSKPPRCFPIEAPRLLPDIAFPRLSSLHCPMEISSQTWKVRKESAVRRRSSDPVRSPSSDHVRKSVSDHVRK</sequence>
<feature type="region of interest" description="Disordered" evidence="1">
    <location>
        <begin position="1"/>
        <end position="21"/>
    </location>
</feature>
<dbReference type="Proteomes" id="UP001497516">
    <property type="component" value="Chromosome 2"/>
</dbReference>
<feature type="compositionally biased region" description="Basic and acidic residues" evidence="1">
    <location>
        <begin position="61"/>
        <end position="93"/>
    </location>
</feature>
<feature type="compositionally biased region" description="Basic and acidic residues" evidence="1">
    <location>
        <begin position="1"/>
        <end position="12"/>
    </location>
</feature>